<evidence type="ECO:0000313" key="11">
    <source>
        <dbReference type="Proteomes" id="UP001201701"/>
    </source>
</evidence>
<comment type="similarity">
    <text evidence="2 9">Belongs to the gluconokinase GntK/GntV family.</text>
</comment>
<dbReference type="Proteomes" id="UP001201701">
    <property type="component" value="Unassembled WGS sequence"/>
</dbReference>
<evidence type="ECO:0000256" key="4">
    <source>
        <dbReference type="ARBA" id="ARBA00022679"/>
    </source>
</evidence>
<protein>
    <recommendedName>
        <fullName evidence="3 9">Gluconokinase</fullName>
        <ecNumber evidence="3 9">2.7.1.12</ecNumber>
    </recommendedName>
</protein>
<keyword evidence="7 9" id="KW-0067">ATP-binding</keyword>
<comment type="pathway">
    <text evidence="1">Carbohydrate acid metabolism.</text>
</comment>
<evidence type="ECO:0000313" key="10">
    <source>
        <dbReference type="EMBL" id="MCG7508340.1"/>
    </source>
</evidence>
<dbReference type="SUPFAM" id="SSF52540">
    <property type="entry name" value="P-loop containing nucleoside triphosphate hydrolases"/>
    <property type="match status" value="1"/>
</dbReference>
<evidence type="ECO:0000256" key="5">
    <source>
        <dbReference type="ARBA" id="ARBA00022741"/>
    </source>
</evidence>
<evidence type="ECO:0000256" key="1">
    <source>
        <dbReference type="ARBA" id="ARBA00004761"/>
    </source>
</evidence>
<dbReference type="PANTHER" id="PTHR43442">
    <property type="entry name" value="GLUCONOKINASE-RELATED"/>
    <property type="match status" value="1"/>
</dbReference>
<evidence type="ECO:0000256" key="7">
    <source>
        <dbReference type="ARBA" id="ARBA00022840"/>
    </source>
</evidence>
<comment type="catalytic activity">
    <reaction evidence="8 9">
        <text>D-gluconate + ATP = 6-phospho-D-gluconate + ADP + H(+)</text>
        <dbReference type="Rhea" id="RHEA:19433"/>
        <dbReference type="ChEBI" id="CHEBI:15378"/>
        <dbReference type="ChEBI" id="CHEBI:18391"/>
        <dbReference type="ChEBI" id="CHEBI:30616"/>
        <dbReference type="ChEBI" id="CHEBI:58759"/>
        <dbReference type="ChEBI" id="CHEBI:456216"/>
        <dbReference type="EC" id="2.7.1.12"/>
    </reaction>
</comment>
<dbReference type="RefSeq" id="WP_239369855.1">
    <property type="nucleotide sequence ID" value="NZ_JAKREW010000039.1"/>
</dbReference>
<dbReference type="InterPro" id="IPR027417">
    <property type="entry name" value="P-loop_NTPase"/>
</dbReference>
<keyword evidence="11" id="KW-1185">Reference proteome</keyword>
<sequence length="170" mass="18865">MKPLVVIVMGVSGCGKSTIAGLVAERLHWDLLEGDELHPKANVEKMSHGIPLDDNDRRPWLEAISRWIDGRIQSGHPALVTCSSLKRSYRDILRGESEKGVVAFAHLSGSRELLMERMKARKGHFMPPSLLDSQLATLEPLQPDETGIVIDIGEIPTEEADQVIDRFHLA</sequence>
<accession>A0ABS9QLM8</accession>
<dbReference type="EC" id="2.7.1.12" evidence="3 9"/>
<evidence type="ECO:0000256" key="9">
    <source>
        <dbReference type="RuleBase" id="RU363066"/>
    </source>
</evidence>
<keyword evidence="4 9" id="KW-0808">Transferase</keyword>
<dbReference type="PANTHER" id="PTHR43442:SF3">
    <property type="entry name" value="GLUCONOKINASE-RELATED"/>
    <property type="match status" value="1"/>
</dbReference>
<keyword evidence="5 9" id="KW-0547">Nucleotide-binding</keyword>
<keyword evidence="6 9" id="KW-0418">Kinase</keyword>
<comment type="caution">
    <text evidence="10">The sequence shown here is derived from an EMBL/GenBank/DDBJ whole genome shotgun (WGS) entry which is preliminary data.</text>
</comment>
<evidence type="ECO:0000256" key="8">
    <source>
        <dbReference type="ARBA" id="ARBA00048090"/>
    </source>
</evidence>
<dbReference type="Gene3D" id="3.40.50.300">
    <property type="entry name" value="P-loop containing nucleotide triphosphate hydrolases"/>
    <property type="match status" value="1"/>
</dbReference>
<organism evidence="10 11">
    <name type="scientific">Mesorhizobium retamae</name>
    <dbReference type="NCBI Taxonomy" id="2912854"/>
    <lineage>
        <taxon>Bacteria</taxon>
        <taxon>Pseudomonadati</taxon>
        <taxon>Pseudomonadota</taxon>
        <taxon>Alphaproteobacteria</taxon>
        <taxon>Hyphomicrobiales</taxon>
        <taxon>Phyllobacteriaceae</taxon>
        <taxon>Mesorhizobium</taxon>
    </lineage>
</organism>
<evidence type="ECO:0000256" key="3">
    <source>
        <dbReference type="ARBA" id="ARBA00012054"/>
    </source>
</evidence>
<evidence type="ECO:0000256" key="6">
    <source>
        <dbReference type="ARBA" id="ARBA00022777"/>
    </source>
</evidence>
<dbReference type="EMBL" id="JAKREW010000039">
    <property type="protein sequence ID" value="MCG7508340.1"/>
    <property type="molecule type" value="Genomic_DNA"/>
</dbReference>
<proteinExistence type="inferred from homology"/>
<evidence type="ECO:0000256" key="2">
    <source>
        <dbReference type="ARBA" id="ARBA00008420"/>
    </source>
</evidence>
<dbReference type="CDD" id="cd02021">
    <property type="entry name" value="GntK"/>
    <property type="match status" value="1"/>
</dbReference>
<dbReference type="InterPro" id="IPR006001">
    <property type="entry name" value="Therm_gnt_kin"/>
</dbReference>
<name>A0ABS9QLM8_9HYPH</name>
<dbReference type="NCBIfam" id="TIGR01313">
    <property type="entry name" value="therm_gnt_kin"/>
    <property type="match status" value="1"/>
</dbReference>
<dbReference type="Pfam" id="PF13671">
    <property type="entry name" value="AAA_33"/>
    <property type="match status" value="1"/>
</dbReference>
<gene>
    <name evidence="10" type="ORF">L4923_25185</name>
</gene>
<reference evidence="10 11" key="1">
    <citation type="submission" date="2022-02" db="EMBL/GenBank/DDBJ databases">
        <title>Draft genome sequence of Mezorhizobium retamae strain IRAMC:0171 isolated from Retama raetam nodules.</title>
        <authorList>
            <person name="Bengaied R."/>
            <person name="Sbissi I."/>
            <person name="Huber K."/>
            <person name="Ghodbane F."/>
            <person name="Nouioui I."/>
            <person name="Tarhouni M."/>
            <person name="Gtari M."/>
        </authorList>
    </citation>
    <scope>NUCLEOTIDE SEQUENCE [LARGE SCALE GENOMIC DNA]</scope>
    <source>
        <strain evidence="10 11">IRAMC:0171</strain>
    </source>
</reference>